<dbReference type="Pfam" id="PF03109">
    <property type="entry name" value="ABC1"/>
    <property type="match status" value="1"/>
</dbReference>
<accession>A0ABD2YA37</accession>
<evidence type="ECO:0000256" key="1">
    <source>
        <dbReference type="SAM" id="Phobius"/>
    </source>
</evidence>
<comment type="caution">
    <text evidence="3">The sequence shown here is derived from an EMBL/GenBank/DDBJ whole genome shotgun (WGS) entry which is preliminary data.</text>
</comment>
<reference evidence="3 4" key="1">
    <citation type="submission" date="2024-11" db="EMBL/GenBank/DDBJ databases">
        <title>A near-complete genome assembly of Cinchona calisaya.</title>
        <authorList>
            <person name="Lian D.C."/>
            <person name="Zhao X.W."/>
            <person name="Wei L."/>
        </authorList>
    </citation>
    <scope>NUCLEOTIDE SEQUENCE [LARGE SCALE GENOMIC DNA]</scope>
    <source>
        <tissue evidence="3">Nenye</tissue>
    </source>
</reference>
<dbReference type="InterPro" id="IPR052402">
    <property type="entry name" value="ADCK_kinase"/>
</dbReference>
<keyword evidence="1" id="KW-0812">Transmembrane</keyword>
<dbReference type="InterPro" id="IPR011009">
    <property type="entry name" value="Kinase-like_dom_sf"/>
</dbReference>
<dbReference type="Proteomes" id="UP001630127">
    <property type="component" value="Unassembled WGS sequence"/>
</dbReference>
<dbReference type="CDD" id="cd13971">
    <property type="entry name" value="ADCK2-like"/>
    <property type="match status" value="1"/>
</dbReference>
<dbReference type="AlphaFoldDB" id="A0ABD2YA37"/>
<feature type="domain" description="ABC1 atypical kinase-like" evidence="2">
    <location>
        <begin position="258"/>
        <end position="522"/>
    </location>
</feature>
<evidence type="ECO:0000313" key="3">
    <source>
        <dbReference type="EMBL" id="KAL3503287.1"/>
    </source>
</evidence>
<evidence type="ECO:0000259" key="2">
    <source>
        <dbReference type="Pfam" id="PF03109"/>
    </source>
</evidence>
<dbReference type="EMBL" id="JBJUIK010000015">
    <property type="protein sequence ID" value="KAL3503287.1"/>
    <property type="molecule type" value="Genomic_DNA"/>
</dbReference>
<dbReference type="PANTHER" id="PTHR45890:SF7">
    <property type="entry name" value="OS07G0558000 PROTEIN"/>
    <property type="match status" value="1"/>
</dbReference>
<dbReference type="InterPro" id="IPR004147">
    <property type="entry name" value="ABC1_dom"/>
</dbReference>
<keyword evidence="1" id="KW-0472">Membrane</keyword>
<name>A0ABD2YA37_9GENT</name>
<dbReference type="InterPro" id="IPR044095">
    <property type="entry name" value="ADCK2_dom"/>
</dbReference>
<organism evidence="3 4">
    <name type="scientific">Cinchona calisaya</name>
    <dbReference type="NCBI Taxonomy" id="153742"/>
    <lineage>
        <taxon>Eukaryota</taxon>
        <taxon>Viridiplantae</taxon>
        <taxon>Streptophyta</taxon>
        <taxon>Embryophyta</taxon>
        <taxon>Tracheophyta</taxon>
        <taxon>Spermatophyta</taxon>
        <taxon>Magnoliopsida</taxon>
        <taxon>eudicotyledons</taxon>
        <taxon>Gunneridae</taxon>
        <taxon>Pentapetalae</taxon>
        <taxon>asterids</taxon>
        <taxon>lamiids</taxon>
        <taxon>Gentianales</taxon>
        <taxon>Rubiaceae</taxon>
        <taxon>Cinchonoideae</taxon>
        <taxon>Cinchoneae</taxon>
        <taxon>Cinchona</taxon>
    </lineage>
</organism>
<sequence length="632" mass="71901">MAISRFLTTGTIRRVAGSIYPNPKTNRFEATHELLRCPIGLPFIVRQLYSHWKVSYRGFASCTRCEVKQTLWKTRSFNKATFFSTSNSVSCHARIAWKRLAHICSYNGPCLPPLSRIACAVTLALTRSKLVAPGILAFLFREVAWKQSLTAEAEGFPTRDSLYMQAQFGHIHLTSFIFLLLEGLILFLRAIYLGILFTPCLVMAPFAQSLGPDYRKTWIQTVRITLEKAGPAFIKWGQWAATRPDLFPSDLCNELAELHTKAPAHNYAHTKRTIENAFGRKIPDIFEAFEEEPVASGSIAQVHRATLRFRYPGKRGKPILVAVKVRHPGVGEAIRRDFILINLFAKVSQFIPTLKWMRLDESIQQFAVFMMSQVDLAREAANLNRFIYNFRRWKDVSFPRPLYPLVHPAVLVETYEHGENILHYVDKLEGHGHIKSALAHIGTHAMLKMLLVDNFLHADMHPGNILVRVSDSEASNKGLFKSRPHIIFLDVGMTAELSQKDRVTLLEFFKAVALRDGRTAAECTLSLSKKQHCPNPKAFIQEVKNTFNFWGTDEGGSFHPADCMQRMLEQVRRHQVNIDGNVCTVMVTMLVLEGWQRKLDPDYDVLQTLQTLLFKVEWAESLLYTIEGVMAP</sequence>
<gene>
    <name evidence="3" type="ORF">ACH5RR_037736</name>
</gene>
<feature type="transmembrane region" description="Helical" evidence="1">
    <location>
        <begin position="173"/>
        <end position="197"/>
    </location>
</feature>
<keyword evidence="1" id="KW-1133">Transmembrane helix</keyword>
<evidence type="ECO:0000313" key="4">
    <source>
        <dbReference type="Proteomes" id="UP001630127"/>
    </source>
</evidence>
<keyword evidence="4" id="KW-1185">Reference proteome</keyword>
<protein>
    <recommendedName>
        <fullName evidence="2">ABC1 atypical kinase-like domain-containing protein</fullName>
    </recommendedName>
</protein>
<dbReference type="PANTHER" id="PTHR45890">
    <property type="entry name" value="AARF DOMAIN CONTAINING KINASE 2 (PREDICTED)"/>
    <property type="match status" value="1"/>
</dbReference>
<dbReference type="SUPFAM" id="SSF56112">
    <property type="entry name" value="Protein kinase-like (PK-like)"/>
    <property type="match status" value="1"/>
</dbReference>
<proteinExistence type="predicted"/>